<dbReference type="Pfam" id="PF09670">
    <property type="entry name" value="Cas_Cas02710"/>
    <property type="match status" value="1"/>
</dbReference>
<feature type="domain" description="Csm6 6H" evidence="1">
    <location>
        <begin position="169"/>
        <end position="254"/>
    </location>
</feature>
<dbReference type="STRING" id="1801660.A2Z78_01210"/>
<sequence length="444" mass="51422">MKGLIIAPGLDNYLAIHCLNKLKPEFITFLVTDKTVELLPEILQKLKYSPKEHKKFFIKDIKYFSEAIQEFLNAFYWLTEIKKIKKITVDATNVLTNIGFSVYFVASFIEVFKDLIKEDVDIKLIFTTCDWKVVEAELHAAGEPIIGTEEIIELEHPMNAIGFILGVTACDLFNKGFYPRAEEMFRILEKNTTGEQNLLYEGLASLSHSYNLWDKFSIEEASKELERTIYTLKKVDKFGFIQNIMKKIDLNSEILQKIKDGDRLEKIVDIFENANRKMEEEKFDDAVARYYRCLDMIAQYALEKYGIDTQSPDFLKLSQAMVEKYKKERGGNLPDKYKNGMGGIALKDSFLLLYCLGDSIGQEYKKIEARFIGLLTSRNQSILAHGLKAINKEKADKFKEEIVKPFLIKLLERENLNLEQKLEKHQYPKLSASIKTLYLDLKRV</sequence>
<proteinExistence type="predicted"/>
<dbReference type="Proteomes" id="UP000176752">
    <property type="component" value="Unassembled WGS sequence"/>
</dbReference>
<accession>A0A1G2DX58</accession>
<evidence type="ECO:0000313" key="3">
    <source>
        <dbReference type="Proteomes" id="UP000176752"/>
    </source>
</evidence>
<dbReference type="Pfam" id="PF22205">
    <property type="entry name" value="Csm6_6H"/>
    <property type="match status" value="1"/>
</dbReference>
<dbReference type="NCBIfam" id="TIGR02710">
    <property type="entry name" value="TIGR02710 family CRISPR-associated CARF protein"/>
    <property type="match status" value="1"/>
</dbReference>
<comment type="caution">
    <text evidence="2">The sequence shown here is derived from an EMBL/GenBank/DDBJ whole genome shotgun (WGS) entry which is preliminary data.</text>
</comment>
<reference evidence="2 3" key="1">
    <citation type="journal article" date="2016" name="Nat. Commun.">
        <title>Thousands of microbial genomes shed light on interconnected biogeochemical processes in an aquifer system.</title>
        <authorList>
            <person name="Anantharaman K."/>
            <person name="Brown C.T."/>
            <person name="Hug L.A."/>
            <person name="Sharon I."/>
            <person name="Castelle C.J."/>
            <person name="Probst A.J."/>
            <person name="Thomas B.C."/>
            <person name="Singh A."/>
            <person name="Wilkins M.J."/>
            <person name="Karaoz U."/>
            <person name="Brodie E.L."/>
            <person name="Williams K.H."/>
            <person name="Hubbard S.S."/>
            <person name="Banfield J.F."/>
        </authorList>
    </citation>
    <scope>NUCLEOTIDE SEQUENCE [LARGE SCALE GENOMIC DNA]</scope>
</reference>
<gene>
    <name evidence="2" type="ORF">A2Z78_01210</name>
</gene>
<organism evidence="2 3">
    <name type="scientific">Candidatus Nealsonbacteria bacterium RBG_13_36_15</name>
    <dbReference type="NCBI Taxonomy" id="1801660"/>
    <lineage>
        <taxon>Bacteria</taxon>
        <taxon>Candidatus Nealsoniibacteriota</taxon>
    </lineage>
</organism>
<name>A0A1G2DX58_9BACT</name>
<dbReference type="InterPro" id="IPR014082">
    <property type="entry name" value="CRISPR-assoc_prot_Cas02710"/>
</dbReference>
<dbReference type="EMBL" id="MHLV01000020">
    <property type="protein sequence ID" value="OGZ17570.1"/>
    <property type="molecule type" value="Genomic_DNA"/>
</dbReference>
<protein>
    <submittedName>
        <fullName evidence="2">CRISPR-associated protein</fullName>
    </submittedName>
</protein>
<evidence type="ECO:0000259" key="1">
    <source>
        <dbReference type="Pfam" id="PF22205"/>
    </source>
</evidence>
<evidence type="ECO:0000313" key="2">
    <source>
        <dbReference type="EMBL" id="OGZ17570.1"/>
    </source>
</evidence>
<dbReference type="InterPro" id="IPR054008">
    <property type="entry name" value="Csm6_6H"/>
</dbReference>
<dbReference type="AlphaFoldDB" id="A0A1G2DX58"/>